<dbReference type="Proteomes" id="UP000623467">
    <property type="component" value="Unassembled WGS sequence"/>
</dbReference>
<evidence type="ECO:0000256" key="1">
    <source>
        <dbReference type="SAM" id="MobiDB-lite"/>
    </source>
</evidence>
<comment type="caution">
    <text evidence="2">The sequence shown here is derived from an EMBL/GenBank/DDBJ whole genome shotgun (WGS) entry which is preliminary data.</text>
</comment>
<reference evidence="2" key="1">
    <citation type="submission" date="2020-05" db="EMBL/GenBank/DDBJ databases">
        <title>Mycena genomes resolve the evolution of fungal bioluminescence.</title>
        <authorList>
            <person name="Tsai I.J."/>
        </authorList>
    </citation>
    <scope>NUCLEOTIDE SEQUENCE</scope>
    <source>
        <strain evidence="2">160909Yilan</strain>
    </source>
</reference>
<feature type="compositionally biased region" description="Gly residues" evidence="1">
    <location>
        <begin position="213"/>
        <end position="228"/>
    </location>
</feature>
<feature type="region of interest" description="Disordered" evidence="1">
    <location>
        <begin position="206"/>
        <end position="273"/>
    </location>
</feature>
<feature type="compositionally biased region" description="Gly residues" evidence="1">
    <location>
        <begin position="249"/>
        <end position="271"/>
    </location>
</feature>
<dbReference type="EMBL" id="JACAZH010000060">
    <property type="protein sequence ID" value="KAF7331185.1"/>
    <property type="molecule type" value="Genomic_DNA"/>
</dbReference>
<keyword evidence="3" id="KW-1185">Reference proteome</keyword>
<sequence>MSFILQSMRCFLCQFFTRRKSPVKSSASDDKLVEENFRPNEGTSETAANVLVFSLKTLSNISGSISKVGALSGITDALLSVVGQVQVRPVATILDSITIRVQQTPANEQSLVQLAARIERLTTIVTESDPEQRKDIVEKLQKELASMTEELNAAKDKGKLSQFFNSTDNSTILQNHNIALDQMIADSSFLTVHEIPKSIRDLENSKIRPEITGGTGSTGDNGHVGGEGGEGEGPRIDMDPGERPQIGSVSGGTGGTGGAGVQVGGKGGTGKGPVINLRRMRAFMSPKRQSQVDPIL</sequence>
<dbReference type="AlphaFoldDB" id="A0A8H6WYT1"/>
<evidence type="ECO:0000313" key="3">
    <source>
        <dbReference type="Proteomes" id="UP000623467"/>
    </source>
</evidence>
<protein>
    <submittedName>
        <fullName evidence="2">Uncharacterized protein</fullName>
    </submittedName>
</protein>
<name>A0A8H6WYT1_9AGAR</name>
<gene>
    <name evidence="2" type="ORF">MSAN_02437100</name>
</gene>
<evidence type="ECO:0000313" key="2">
    <source>
        <dbReference type="EMBL" id="KAF7331185.1"/>
    </source>
</evidence>
<organism evidence="2 3">
    <name type="scientific">Mycena sanguinolenta</name>
    <dbReference type="NCBI Taxonomy" id="230812"/>
    <lineage>
        <taxon>Eukaryota</taxon>
        <taxon>Fungi</taxon>
        <taxon>Dikarya</taxon>
        <taxon>Basidiomycota</taxon>
        <taxon>Agaricomycotina</taxon>
        <taxon>Agaricomycetes</taxon>
        <taxon>Agaricomycetidae</taxon>
        <taxon>Agaricales</taxon>
        <taxon>Marasmiineae</taxon>
        <taxon>Mycenaceae</taxon>
        <taxon>Mycena</taxon>
    </lineage>
</organism>
<dbReference type="OrthoDB" id="3069255at2759"/>
<accession>A0A8H6WYT1</accession>
<proteinExistence type="predicted"/>
<feature type="compositionally biased region" description="Basic and acidic residues" evidence="1">
    <location>
        <begin position="232"/>
        <end position="242"/>
    </location>
</feature>